<evidence type="ECO:0000256" key="6">
    <source>
        <dbReference type="ARBA" id="ARBA00022573"/>
    </source>
</evidence>
<evidence type="ECO:0000256" key="11">
    <source>
        <dbReference type="HAMAP-Rule" id="MF_00230"/>
    </source>
</evidence>
<dbReference type="CDD" id="cd02439">
    <property type="entry name" value="DMB-PRT_CobT"/>
    <property type="match status" value="1"/>
</dbReference>
<evidence type="ECO:0000256" key="3">
    <source>
        <dbReference type="ARBA" id="ARBA00007110"/>
    </source>
</evidence>
<evidence type="ECO:0000313" key="13">
    <source>
        <dbReference type="Proteomes" id="UP000189933"/>
    </source>
</evidence>
<keyword evidence="13" id="KW-1185">Reference proteome</keyword>
<dbReference type="GO" id="GO:0009236">
    <property type="term" value="P:cobalamin biosynthetic process"/>
    <property type="evidence" value="ECO:0007669"/>
    <property type="project" value="UniProtKB-UniRule"/>
</dbReference>
<dbReference type="Pfam" id="PF02277">
    <property type="entry name" value="DBI_PRT"/>
    <property type="match status" value="1"/>
</dbReference>
<evidence type="ECO:0000256" key="9">
    <source>
        <dbReference type="ARBA" id="ARBA00030686"/>
    </source>
</evidence>
<evidence type="ECO:0000256" key="5">
    <source>
        <dbReference type="ARBA" id="ARBA00015486"/>
    </source>
</evidence>
<protein>
    <recommendedName>
        <fullName evidence="5 11">Nicotinate-nucleotide--dimethylbenzimidazole phosphoribosyltransferase</fullName>
        <shortName evidence="11">NN:DBI PRT</shortName>
        <ecNumber evidence="4 11">2.4.2.21</ecNumber>
    </recommendedName>
    <alternativeName>
        <fullName evidence="9 11">N(1)-alpha-phosphoribosyltransferase</fullName>
    </alternativeName>
</protein>
<dbReference type="Gene3D" id="3.40.50.10210">
    <property type="match status" value="1"/>
</dbReference>
<dbReference type="RefSeq" id="WP_078664423.1">
    <property type="nucleotide sequence ID" value="NZ_FUXM01000002.1"/>
</dbReference>
<dbReference type="AlphaFoldDB" id="A0A1T4LRB8"/>
<evidence type="ECO:0000256" key="8">
    <source>
        <dbReference type="ARBA" id="ARBA00022679"/>
    </source>
</evidence>
<evidence type="ECO:0000256" key="1">
    <source>
        <dbReference type="ARBA" id="ARBA00002197"/>
    </source>
</evidence>
<dbReference type="Proteomes" id="UP000189933">
    <property type="component" value="Unassembled WGS sequence"/>
</dbReference>
<dbReference type="SUPFAM" id="SSF52733">
    <property type="entry name" value="Nicotinate mononucleotide:5,6-dimethylbenzimidazole phosphoribosyltransferase (CobT)"/>
    <property type="match status" value="1"/>
</dbReference>
<dbReference type="InterPro" id="IPR003200">
    <property type="entry name" value="Nict_dMeBzImd_PRibTrfase"/>
</dbReference>
<dbReference type="PANTHER" id="PTHR43463">
    <property type="entry name" value="NICOTINATE-NUCLEOTIDE--DIMETHYLBENZIMIDAZOLE PHOSPHORIBOSYLTRANSFERASE"/>
    <property type="match status" value="1"/>
</dbReference>
<dbReference type="HAMAP" id="MF_00230">
    <property type="entry name" value="CobT"/>
    <property type="match status" value="1"/>
</dbReference>
<dbReference type="Gene3D" id="1.10.1610.10">
    <property type="match status" value="1"/>
</dbReference>
<dbReference type="InterPro" id="IPR023195">
    <property type="entry name" value="Nict_dMeBzImd_PRibTrfase_N"/>
</dbReference>
<keyword evidence="8 11" id="KW-0808">Transferase</keyword>
<dbReference type="EMBL" id="FUXM01000002">
    <property type="protein sequence ID" value="SJZ57282.1"/>
    <property type="molecule type" value="Genomic_DNA"/>
</dbReference>
<evidence type="ECO:0000256" key="2">
    <source>
        <dbReference type="ARBA" id="ARBA00005049"/>
    </source>
</evidence>
<dbReference type="OrthoDB" id="9781491at2"/>
<accession>A0A1T4LRB8</accession>
<keyword evidence="7 11" id="KW-0328">Glycosyltransferase</keyword>
<evidence type="ECO:0000256" key="10">
    <source>
        <dbReference type="ARBA" id="ARBA00047340"/>
    </source>
</evidence>
<evidence type="ECO:0000313" key="12">
    <source>
        <dbReference type="EMBL" id="SJZ57282.1"/>
    </source>
</evidence>
<name>A0A1T4LRB8_9FIRM</name>
<dbReference type="NCBIfam" id="NF000996">
    <property type="entry name" value="PRK00105.1"/>
    <property type="match status" value="1"/>
</dbReference>
<reference evidence="13" key="1">
    <citation type="submission" date="2017-02" db="EMBL/GenBank/DDBJ databases">
        <authorList>
            <person name="Varghese N."/>
            <person name="Submissions S."/>
        </authorList>
    </citation>
    <scope>NUCLEOTIDE SEQUENCE [LARGE SCALE GENOMIC DNA]</scope>
    <source>
        <strain evidence="13">DSM 16521</strain>
    </source>
</reference>
<organism evidence="12 13">
    <name type="scientific">Carboxydocella sporoproducens DSM 16521</name>
    <dbReference type="NCBI Taxonomy" id="1121270"/>
    <lineage>
        <taxon>Bacteria</taxon>
        <taxon>Bacillati</taxon>
        <taxon>Bacillota</taxon>
        <taxon>Clostridia</taxon>
        <taxon>Eubacteriales</taxon>
        <taxon>Clostridiales Family XVI. Incertae Sedis</taxon>
        <taxon>Carboxydocella</taxon>
    </lineage>
</organism>
<proteinExistence type="inferred from homology"/>
<comment type="function">
    <text evidence="1 11">Catalyzes the synthesis of alpha-ribazole-5'-phosphate from nicotinate mononucleotide (NAMN) and 5,6-dimethylbenzimidazole (DMB).</text>
</comment>
<gene>
    <name evidence="11" type="primary">cobT</name>
    <name evidence="12" type="ORF">SAMN02745885_00268</name>
</gene>
<comment type="catalytic activity">
    <reaction evidence="10 11">
        <text>5,6-dimethylbenzimidazole + nicotinate beta-D-ribonucleotide = alpha-ribazole 5'-phosphate + nicotinate + H(+)</text>
        <dbReference type="Rhea" id="RHEA:11196"/>
        <dbReference type="ChEBI" id="CHEBI:15378"/>
        <dbReference type="ChEBI" id="CHEBI:15890"/>
        <dbReference type="ChEBI" id="CHEBI:32544"/>
        <dbReference type="ChEBI" id="CHEBI:57502"/>
        <dbReference type="ChEBI" id="CHEBI:57918"/>
        <dbReference type="EC" id="2.4.2.21"/>
    </reaction>
</comment>
<dbReference type="InterPro" id="IPR036087">
    <property type="entry name" value="Nict_dMeBzImd_PRibTrfase_sf"/>
</dbReference>
<sequence>MDLLKRTISSIVPLNTEAMQQAQVRLDILTKPLGSLGRLESIAKQLAGITGNPRPQISKKCVVVMAGDHGVASEGVSAFPSEVTYQMVANFIRGGAGINVLARHSNADVFVVDMGVAVDIDLPGVINRKIDYGTRNMVIEPAMTYEQAVKALEAGVEIAKDLIKNQGYTLLATGEMGIANTTPSSALLAVFGGLKVEDVCGRGTGIDEAGLKNKQNAIRKAIEVNQPNVNDPIDVLAKVGGYEIAGLAGLILGAAANKTPIIIDGFISSAAALIAQRIAPLSVEYMIPSHASEEPGHKMILELLGLKPMLLLNMRLGEGTGAALAMHIVEGACKIINEMATFADAGVTGP</sequence>
<evidence type="ECO:0000256" key="4">
    <source>
        <dbReference type="ARBA" id="ARBA00011991"/>
    </source>
</evidence>
<dbReference type="InterPro" id="IPR017846">
    <property type="entry name" value="Nict_dMeBzImd_PRibTrfase_bact"/>
</dbReference>
<dbReference type="NCBIfam" id="TIGR03160">
    <property type="entry name" value="cobT_DBIPRT"/>
    <property type="match status" value="1"/>
</dbReference>
<dbReference type="UniPathway" id="UPA00061">
    <property type="reaction ID" value="UER00516"/>
</dbReference>
<feature type="active site" description="Proton acceptor" evidence="11">
    <location>
        <position position="318"/>
    </location>
</feature>
<dbReference type="PANTHER" id="PTHR43463:SF1">
    <property type="entry name" value="NICOTINATE-NUCLEOTIDE--DIMETHYLBENZIMIDAZOLE PHOSPHORIBOSYLTRANSFERASE"/>
    <property type="match status" value="1"/>
</dbReference>
<comment type="pathway">
    <text evidence="2 11">Nucleoside biosynthesis; alpha-ribazole biosynthesis; alpha-ribazole from 5,6-dimethylbenzimidazole: step 1/2.</text>
</comment>
<keyword evidence="6 11" id="KW-0169">Cobalamin biosynthesis</keyword>
<dbReference type="EC" id="2.4.2.21" evidence="4 11"/>
<dbReference type="FunFam" id="3.40.50.10210:FF:000001">
    <property type="entry name" value="Nicotinate-nucleotide--dimethylbenzimidazole phosphoribosyltransferase"/>
    <property type="match status" value="1"/>
</dbReference>
<dbReference type="GO" id="GO:0008939">
    <property type="term" value="F:nicotinate-nucleotide-dimethylbenzimidazole phosphoribosyltransferase activity"/>
    <property type="evidence" value="ECO:0007669"/>
    <property type="project" value="UniProtKB-UniRule"/>
</dbReference>
<evidence type="ECO:0000256" key="7">
    <source>
        <dbReference type="ARBA" id="ARBA00022676"/>
    </source>
</evidence>
<comment type="similarity">
    <text evidence="3 11">Belongs to the CobT family.</text>
</comment>